<organism evidence="4 5">
    <name type="scientific">Candidatus Rhodoblastus alkanivorans</name>
    <dbReference type="NCBI Taxonomy" id="2954117"/>
    <lineage>
        <taxon>Bacteria</taxon>
        <taxon>Pseudomonadati</taxon>
        <taxon>Pseudomonadota</taxon>
        <taxon>Alphaproteobacteria</taxon>
        <taxon>Hyphomicrobiales</taxon>
        <taxon>Rhodoblastaceae</taxon>
        <taxon>Rhodoblastus</taxon>
    </lineage>
</organism>
<dbReference type="PANTHER" id="PTHR30469">
    <property type="entry name" value="MULTIDRUG RESISTANCE PROTEIN MDTA"/>
    <property type="match status" value="1"/>
</dbReference>
<dbReference type="EMBL" id="JAIVFP010000001">
    <property type="protein sequence ID" value="MCI4684044.1"/>
    <property type="molecule type" value="Genomic_DNA"/>
</dbReference>
<accession>A0ABS9Z8N7</accession>
<dbReference type="Gene3D" id="1.10.287.470">
    <property type="entry name" value="Helix hairpin bin"/>
    <property type="match status" value="1"/>
</dbReference>
<keyword evidence="2" id="KW-0175">Coiled coil</keyword>
<sequence>MRKRSPFFPIVQGLAAVAVCAALSGAAQAGEFVVKKRNVPDMKAMFGQVESRDIVPARTRIGGVLASRSVDEGAHVKAGDVIATVADEKLALQAQSLDGQLKALQSQLANATDALKRAQDLLPRGFITKAAYDQAKTNVDVLQHQVEAMQSQRAVVSQQMSEGNVLAPRDGVVLTVSVIPGSVVLPGETIARIAAGNLFLRLSLPERHAALLKLGSPVLLTARGQDAGLELGSGAARKGSIVKIYPEIENGRVIADAEVADLSKYFVGERVQIYAPVGEREVMLIPRSAIMTRSGVDYVRVLRAEGPLDVAVVYADSAEPGMVEVLTGLQSGDKVQLP</sequence>
<dbReference type="InterPro" id="IPR006143">
    <property type="entry name" value="RND_pump_MFP"/>
</dbReference>
<gene>
    <name evidence="4" type="ORF">K2U94_14965</name>
</gene>
<evidence type="ECO:0000256" key="3">
    <source>
        <dbReference type="SAM" id="SignalP"/>
    </source>
</evidence>
<dbReference type="Proteomes" id="UP001139104">
    <property type="component" value="Unassembled WGS sequence"/>
</dbReference>
<keyword evidence="3" id="KW-0732">Signal</keyword>
<dbReference type="SUPFAM" id="SSF111369">
    <property type="entry name" value="HlyD-like secretion proteins"/>
    <property type="match status" value="1"/>
</dbReference>
<proteinExistence type="inferred from homology"/>
<dbReference type="Gene3D" id="2.40.50.100">
    <property type="match status" value="1"/>
</dbReference>
<reference evidence="4" key="1">
    <citation type="journal article" date="2022" name="ISME J.">
        <title>Identification of active gaseous-alkane degraders at natural gas seeps.</title>
        <authorList>
            <person name="Farhan Ul Haque M."/>
            <person name="Hernandez M."/>
            <person name="Crombie A.T."/>
            <person name="Murrell J.C."/>
        </authorList>
    </citation>
    <scope>NUCLEOTIDE SEQUENCE</scope>
    <source>
        <strain evidence="4">PC2</strain>
    </source>
</reference>
<dbReference type="Gene3D" id="2.40.420.20">
    <property type="match status" value="1"/>
</dbReference>
<comment type="caution">
    <text evidence="4">The sequence shown here is derived from an EMBL/GenBank/DDBJ whole genome shotgun (WGS) entry which is preliminary data.</text>
</comment>
<evidence type="ECO:0000256" key="2">
    <source>
        <dbReference type="SAM" id="Coils"/>
    </source>
</evidence>
<keyword evidence="5" id="KW-1185">Reference proteome</keyword>
<feature type="coiled-coil region" evidence="2">
    <location>
        <begin position="94"/>
        <end position="152"/>
    </location>
</feature>
<evidence type="ECO:0000313" key="5">
    <source>
        <dbReference type="Proteomes" id="UP001139104"/>
    </source>
</evidence>
<evidence type="ECO:0000256" key="1">
    <source>
        <dbReference type="ARBA" id="ARBA00009477"/>
    </source>
</evidence>
<evidence type="ECO:0000313" key="4">
    <source>
        <dbReference type="EMBL" id="MCI4684044.1"/>
    </source>
</evidence>
<dbReference type="NCBIfam" id="TIGR01730">
    <property type="entry name" value="RND_mfp"/>
    <property type="match status" value="1"/>
</dbReference>
<protein>
    <submittedName>
        <fullName evidence="4">Efflux RND transporter periplasmic adaptor subunit</fullName>
    </submittedName>
</protein>
<comment type="similarity">
    <text evidence="1">Belongs to the membrane fusion protein (MFP) (TC 8.A.1) family.</text>
</comment>
<dbReference type="PANTHER" id="PTHR30469:SF15">
    <property type="entry name" value="HLYD FAMILY OF SECRETION PROTEINS"/>
    <property type="match status" value="1"/>
</dbReference>
<name>A0ABS9Z8N7_9HYPH</name>
<dbReference type="RefSeq" id="WP_243067957.1">
    <property type="nucleotide sequence ID" value="NZ_JAIVFK010000021.1"/>
</dbReference>
<feature type="signal peptide" evidence="3">
    <location>
        <begin position="1"/>
        <end position="29"/>
    </location>
</feature>
<feature type="chain" id="PRO_5045995041" evidence="3">
    <location>
        <begin position="30"/>
        <end position="338"/>
    </location>
</feature>